<accession>A0A381TZL2</accession>
<dbReference type="SUPFAM" id="SSF48452">
    <property type="entry name" value="TPR-like"/>
    <property type="match status" value="1"/>
</dbReference>
<dbReference type="InterPro" id="IPR012336">
    <property type="entry name" value="Thioredoxin-like_fold"/>
</dbReference>
<dbReference type="AlphaFoldDB" id="A0A381TZL2"/>
<feature type="domain" description="Thioredoxin-like fold" evidence="1">
    <location>
        <begin position="9"/>
        <end position="49"/>
    </location>
</feature>
<gene>
    <name evidence="2" type="ORF">METZ01_LOCUS74284</name>
</gene>
<dbReference type="InterPro" id="IPR036249">
    <property type="entry name" value="Thioredoxin-like_sf"/>
</dbReference>
<dbReference type="Pfam" id="PF13098">
    <property type="entry name" value="Thioredoxin_2"/>
    <property type="match status" value="1"/>
</dbReference>
<proteinExistence type="predicted"/>
<dbReference type="InterPro" id="IPR011990">
    <property type="entry name" value="TPR-like_helical_dom_sf"/>
</dbReference>
<protein>
    <recommendedName>
        <fullName evidence="1">Thioredoxin-like fold domain-containing protein</fullName>
    </recommendedName>
</protein>
<dbReference type="EMBL" id="UINC01005454">
    <property type="protein sequence ID" value="SVA21430.1"/>
    <property type="molecule type" value="Genomic_DNA"/>
</dbReference>
<organism evidence="2">
    <name type="scientific">marine metagenome</name>
    <dbReference type="NCBI Taxonomy" id="408172"/>
    <lineage>
        <taxon>unclassified sequences</taxon>
        <taxon>metagenomes</taxon>
        <taxon>ecological metagenomes</taxon>
    </lineage>
</organism>
<evidence type="ECO:0000259" key="1">
    <source>
        <dbReference type="Pfam" id="PF13098"/>
    </source>
</evidence>
<sequence length="267" mass="30573">MKIDAEKGEGIDLAKQYGVRGFPTIIFANDKGVEIDRIIGYRPPESFLKDLKRIYSGKNTLPDMLEDFQQNPTKFNTLFKLAKKYESMNDQSSAKQMVNAILDAGTDSAGTAAFYSILYDAREIKDPIPLIAYADKNPNSENSTIALGEAMWFVRRAGENPDLEADLYVRIVNGMKDPNPSRLNGFSWRMSELEKNMDLALEKIIWAIDHVTDEEQKYMFLDTKAELLWKMGRVDEAISEIEKCITYKPEDTYYNEQLEKFKKSLNS</sequence>
<reference evidence="2" key="1">
    <citation type="submission" date="2018-05" db="EMBL/GenBank/DDBJ databases">
        <authorList>
            <person name="Lanie J.A."/>
            <person name="Ng W.-L."/>
            <person name="Kazmierczak K.M."/>
            <person name="Andrzejewski T.M."/>
            <person name="Davidsen T.M."/>
            <person name="Wayne K.J."/>
            <person name="Tettelin H."/>
            <person name="Glass J.I."/>
            <person name="Rusch D."/>
            <person name="Podicherti R."/>
            <person name="Tsui H.-C.T."/>
            <person name="Winkler M.E."/>
        </authorList>
    </citation>
    <scope>NUCLEOTIDE SEQUENCE</scope>
</reference>
<dbReference type="SUPFAM" id="SSF52833">
    <property type="entry name" value="Thioredoxin-like"/>
    <property type="match status" value="1"/>
</dbReference>
<evidence type="ECO:0000313" key="2">
    <source>
        <dbReference type="EMBL" id="SVA21430.1"/>
    </source>
</evidence>
<dbReference type="CDD" id="cd02947">
    <property type="entry name" value="TRX_family"/>
    <property type="match status" value="1"/>
</dbReference>
<dbReference type="Gene3D" id="1.25.40.10">
    <property type="entry name" value="Tetratricopeptide repeat domain"/>
    <property type="match status" value="1"/>
</dbReference>
<dbReference type="Gene3D" id="3.40.30.10">
    <property type="entry name" value="Glutaredoxin"/>
    <property type="match status" value="1"/>
</dbReference>
<name>A0A381TZL2_9ZZZZ</name>